<dbReference type="PANTHER" id="PTHR31616:SF9">
    <property type="entry name" value="GLUCOAMYLASE, INTRACELLULAR SPORULATION-SPECIFIC"/>
    <property type="match status" value="1"/>
</dbReference>
<dbReference type="eggNOG" id="ENOG502QPM2">
    <property type="taxonomic scope" value="Eukaryota"/>
</dbReference>
<dbReference type="Pfam" id="PF00723">
    <property type="entry name" value="Glyco_hydro_15"/>
    <property type="match status" value="1"/>
</dbReference>
<proteinExistence type="predicted"/>
<evidence type="ECO:0000259" key="1">
    <source>
        <dbReference type="Pfam" id="PF00723"/>
    </source>
</evidence>
<dbReference type="InterPro" id="IPR011613">
    <property type="entry name" value="GH15-like"/>
</dbReference>
<dbReference type="VEuPathDB" id="FungiDB:AMAG_16386"/>
<organism evidence="2 3">
    <name type="scientific">Allomyces macrogynus (strain ATCC 38327)</name>
    <name type="common">Allomyces javanicus var. macrogynus</name>
    <dbReference type="NCBI Taxonomy" id="578462"/>
    <lineage>
        <taxon>Eukaryota</taxon>
        <taxon>Fungi</taxon>
        <taxon>Fungi incertae sedis</taxon>
        <taxon>Blastocladiomycota</taxon>
        <taxon>Blastocladiomycetes</taxon>
        <taxon>Blastocladiales</taxon>
        <taxon>Blastocladiaceae</taxon>
        <taxon>Allomyces</taxon>
    </lineage>
</organism>
<dbReference type="InterPro" id="IPR008928">
    <property type="entry name" value="6-hairpin_glycosidase_sf"/>
</dbReference>
<dbReference type="Proteomes" id="UP000054350">
    <property type="component" value="Unassembled WGS sequence"/>
</dbReference>
<sequence>MDVLVHEYETTHDPATGQRMEKALWDYIEFNTAIQLVKNRSVSPRDPLGLGEPKFNDLTPTINHYWNAARGYFDATRHVVGGHRYKSSNLDVAVILAALHTRGDRTDGVVAVDDDRVLATAAALAEHHRRVFAINLRFRPDLPPAIGRYEEDQFMGGNPWFLCTLAMAELHFRVAVRIVRDGFVTITSRSIAFFAALPTAPLAGIGPGTVDKGDAQFAAILEGLLERGDGYLVRVRVHMGEGGRMDEQIDRWTGKMRSAIDLTWS</sequence>
<dbReference type="SUPFAM" id="SSF48208">
    <property type="entry name" value="Six-hairpin glycosidases"/>
    <property type="match status" value="1"/>
</dbReference>
<dbReference type="AlphaFoldDB" id="A0A0L0TB17"/>
<evidence type="ECO:0000313" key="3">
    <source>
        <dbReference type="Proteomes" id="UP000054350"/>
    </source>
</evidence>
<dbReference type="GO" id="GO:0000324">
    <property type="term" value="C:fungal-type vacuole"/>
    <property type="evidence" value="ECO:0007669"/>
    <property type="project" value="TreeGrafter"/>
</dbReference>
<name>A0A0L0TB17_ALLM3</name>
<feature type="domain" description="GH15-like" evidence="1">
    <location>
        <begin position="64"/>
        <end position="265"/>
    </location>
</feature>
<dbReference type="GO" id="GO:0004553">
    <property type="term" value="F:hydrolase activity, hydrolyzing O-glycosyl compounds"/>
    <property type="evidence" value="ECO:0007669"/>
    <property type="project" value="TreeGrafter"/>
</dbReference>
<reference evidence="3" key="2">
    <citation type="submission" date="2009-11" db="EMBL/GenBank/DDBJ databases">
        <title>The Genome Sequence of Allomyces macrogynus strain ATCC 38327.</title>
        <authorList>
            <consortium name="The Broad Institute Genome Sequencing Platform"/>
            <person name="Russ C."/>
            <person name="Cuomo C."/>
            <person name="Shea T."/>
            <person name="Young S.K."/>
            <person name="Zeng Q."/>
            <person name="Koehrsen M."/>
            <person name="Haas B."/>
            <person name="Borodovsky M."/>
            <person name="Guigo R."/>
            <person name="Alvarado L."/>
            <person name="Berlin A."/>
            <person name="Borenstein D."/>
            <person name="Chen Z."/>
            <person name="Engels R."/>
            <person name="Freedman E."/>
            <person name="Gellesch M."/>
            <person name="Goldberg J."/>
            <person name="Griggs A."/>
            <person name="Gujja S."/>
            <person name="Heiman D."/>
            <person name="Hepburn T."/>
            <person name="Howarth C."/>
            <person name="Jen D."/>
            <person name="Larson L."/>
            <person name="Lewis B."/>
            <person name="Mehta T."/>
            <person name="Park D."/>
            <person name="Pearson M."/>
            <person name="Roberts A."/>
            <person name="Saif S."/>
            <person name="Shenoy N."/>
            <person name="Sisk P."/>
            <person name="Stolte C."/>
            <person name="Sykes S."/>
            <person name="Walk T."/>
            <person name="White J."/>
            <person name="Yandava C."/>
            <person name="Burger G."/>
            <person name="Gray M.W."/>
            <person name="Holland P.W.H."/>
            <person name="King N."/>
            <person name="Lang F.B.F."/>
            <person name="Roger A.J."/>
            <person name="Ruiz-Trillo I."/>
            <person name="Lander E."/>
            <person name="Nusbaum C."/>
        </authorList>
    </citation>
    <scope>NUCLEOTIDE SEQUENCE [LARGE SCALE GENOMIC DNA]</scope>
    <source>
        <strain evidence="3">ATCC 38327</strain>
    </source>
</reference>
<dbReference type="OMA" id="HEYETTH"/>
<reference evidence="2 3" key="1">
    <citation type="submission" date="2009-11" db="EMBL/GenBank/DDBJ databases">
        <title>Annotation of Allomyces macrogynus ATCC 38327.</title>
        <authorList>
            <consortium name="The Broad Institute Genome Sequencing Platform"/>
            <person name="Russ C."/>
            <person name="Cuomo C."/>
            <person name="Burger G."/>
            <person name="Gray M.W."/>
            <person name="Holland P.W.H."/>
            <person name="King N."/>
            <person name="Lang F.B.F."/>
            <person name="Roger A.J."/>
            <person name="Ruiz-Trillo I."/>
            <person name="Young S.K."/>
            <person name="Zeng Q."/>
            <person name="Gargeya S."/>
            <person name="Fitzgerald M."/>
            <person name="Haas B."/>
            <person name="Abouelleil A."/>
            <person name="Alvarado L."/>
            <person name="Arachchi H.M."/>
            <person name="Berlin A."/>
            <person name="Chapman S.B."/>
            <person name="Gearin G."/>
            <person name="Goldberg J."/>
            <person name="Griggs A."/>
            <person name="Gujja S."/>
            <person name="Hansen M."/>
            <person name="Heiman D."/>
            <person name="Howarth C."/>
            <person name="Larimer J."/>
            <person name="Lui A."/>
            <person name="MacDonald P.J.P."/>
            <person name="McCowen C."/>
            <person name="Montmayeur A."/>
            <person name="Murphy C."/>
            <person name="Neiman D."/>
            <person name="Pearson M."/>
            <person name="Priest M."/>
            <person name="Roberts A."/>
            <person name="Saif S."/>
            <person name="Shea T."/>
            <person name="Sisk P."/>
            <person name="Stolte C."/>
            <person name="Sykes S."/>
            <person name="Wortman J."/>
            <person name="Nusbaum C."/>
            <person name="Birren B."/>
        </authorList>
    </citation>
    <scope>NUCLEOTIDE SEQUENCE [LARGE SCALE GENOMIC DNA]</scope>
    <source>
        <strain evidence="2 3">ATCC 38327</strain>
    </source>
</reference>
<protein>
    <recommendedName>
        <fullName evidence="1">GH15-like domain-containing protein</fullName>
    </recommendedName>
</protein>
<dbReference type="OrthoDB" id="6123450at2759"/>
<gene>
    <name evidence="2" type="ORF">AMAG_16386</name>
</gene>
<keyword evidence="3" id="KW-1185">Reference proteome</keyword>
<dbReference type="InterPro" id="IPR012341">
    <property type="entry name" value="6hp_glycosidase-like_sf"/>
</dbReference>
<dbReference type="EMBL" id="GG745375">
    <property type="protein sequence ID" value="KNE71963.1"/>
    <property type="molecule type" value="Genomic_DNA"/>
</dbReference>
<dbReference type="STRING" id="578462.A0A0L0TB17"/>
<dbReference type="PANTHER" id="PTHR31616">
    <property type="entry name" value="TREHALASE"/>
    <property type="match status" value="1"/>
</dbReference>
<dbReference type="GO" id="GO:0005975">
    <property type="term" value="P:carbohydrate metabolic process"/>
    <property type="evidence" value="ECO:0007669"/>
    <property type="project" value="InterPro"/>
</dbReference>
<evidence type="ECO:0000313" key="2">
    <source>
        <dbReference type="EMBL" id="KNE71963.1"/>
    </source>
</evidence>
<accession>A0A0L0TB17</accession>
<dbReference type="Gene3D" id="1.50.10.10">
    <property type="match status" value="1"/>
</dbReference>